<dbReference type="EMBL" id="CP071410">
    <property type="protein sequence ID" value="QSW37898.1"/>
    <property type="molecule type" value="Genomic_DNA"/>
</dbReference>
<evidence type="ECO:0000259" key="14">
    <source>
        <dbReference type="PROSITE" id="PS50975"/>
    </source>
</evidence>
<dbReference type="PROSITE" id="PS50975">
    <property type="entry name" value="ATP_GRASP"/>
    <property type="match status" value="2"/>
</dbReference>
<evidence type="ECO:0000256" key="13">
    <source>
        <dbReference type="PROSITE-ProRule" id="PRU00409"/>
    </source>
</evidence>
<dbReference type="SUPFAM" id="SSF52440">
    <property type="entry name" value="PreATP-grasp domain"/>
    <property type="match status" value="2"/>
</dbReference>
<keyword evidence="9 13" id="KW-0067">ATP-binding</keyword>
<dbReference type="GO" id="GO:0005737">
    <property type="term" value="C:cytoplasm"/>
    <property type="evidence" value="ECO:0007669"/>
    <property type="project" value="TreeGrafter"/>
</dbReference>
<keyword evidence="4 15" id="KW-0436">Ligase</keyword>
<name>A0A975AEL0_9PROT</name>
<gene>
    <name evidence="15" type="primary">carB</name>
    <name evidence="15" type="ORF">JSR02_00340</name>
</gene>
<reference evidence="15" key="2">
    <citation type="submission" date="2021-03" db="EMBL/GenBank/DDBJ databases">
        <title>Alternative transmission patterns in independently acquired nutritional co-symbionts of Dictyopharidae planthoppers.</title>
        <authorList>
            <person name="Michalik A."/>
            <person name="Lukasik P."/>
        </authorList>
    </citation>
    <scope>NUCLEOTIDE SEQUENCE</scope>
    <source>
        <strain evidence="15">DICMUL</strain>
    </source>
</reference>
<dbReference type="InterPro" id="IPR011761">
    <property type="entry name" value="ATP-grasp"/>
</dbReference>
<evidence type="ECO:0000313" key="15">
    <source>
        <dbReference type="EMBL" id="QSW37898.1"/>
    </source>
</evidence>
<evidence type="ECO:0000313" key="16">
    <source>
        <dbReference type="Proteomes" id="UP000663602"/>
    </source>
</evidence>
<reference evidence="15" key="1">
    <citation type="submission" date="2021-02" db="EMBL/GenBank/DDBJ databases">
        <authorList>
            <person name="Franco D."/>
        </authorList>
    </citation>
    <scope>NUCLEOTIDE SEQUENCE</scope>
    <source>
        <strain evidence="15">DICMUL</strain>
    </source>
</reference>
<keyword evidence="8 13" id="KW-0547">Nucleotide-binding</keyword>
<evidence type="ECO:0000256" key="3">
    <source>
        <dbReference type="ARBA" id="ARBA00022571"/>
    </source>
</evidence>
<keyword evidence="5" id="KW-0028">Amino-acid biosynthesis</keyword>
<dbReference type="Gene3D" id="3.30.470.20">
    <property type="entry name" value="ATP-grasp fold, B domain"/>
    <property type="match status" value="2"/>
</dbReference>
<dbReference type="EC" id="6.3.5.5" evidence="15"/>
<evidence type="ECO:0000256" key="1">
    <source>
        <dbReference type="ARBA" id="ARBA00005077"/>
    </source>
</evidence>
<dbReference type="NCBIfam" id="NF009455">
    <property type="entry name" value="PRK12815.1"/>
    <property type="match status" value="1"/>
</dbReference>
<dbReference type="GO" id="GO:0046872">
    <property type="term" value="F:metal ion binding"/>
    <property type="evidence" value="ECO:0007669"/>
    <property type="project" value="UniProtKB-KW"/>
</dbReference>
<evidence type="ECO:0000256" key="10">
    <source>
        <dbReference type="ARBA" id="ARBA00023211"/>
    </source>
</evidence>
<evidence type="ECO:0000256" key="9">
    <source>
        <dbReference type="ARBA" id="ARBA00022840"/>
    </source>
</evidence>
<organism evidence="15 16">
    <name type="scientific">Candidatus Vidania fulgoroideorum</name>
    <dbReference type="NCBI Taxonomy" id="881286"/>
    <lineage>
        <taxon>Bacteria</taxon>
        <taxon>Pseudomonadati</taxon>
        <taxon>Pseudomonadota</taxon>
        <taxon>Betaproteobacteria</taxon>
        <taxon>Candidatus Vidania</taxon>
    </lineage>
</organism>
<evidence type="ECO:0000256" key="5">
    <source>
        <dbReference type="ARBA" id="ARBA00022605"/>
    </source>
</evidence>
<dbReference type="GO" id="GO:0004088">
    <property type="term" value="F:carbamoyl-phosphate synthase (glutamine-hydrolyzing) activity"/>
    <property type="evidence" value="ECO:0007669"/>
    <property type="project" value="UniProtKB-EC"/>
</dbReference>
<dbReference type="InterPro" id="IPR005480">
    <property type="entry name" value="CPSase_lsu_oligo"/>
</dbReference>
<dbReference type="InterPro" id="IPR005479">
    <property type="entry name" value="CPAse_ATP-bd"/>
</dbReference>
<comment type="catalytic activity">
    <reaction evidence="12">
        <text>hydrogencarbonate + L-glutamine + 2 ATP + H2O = carbamoyl phosphate + L-glutamate + 2 ADP + phosphate + 2 H(+)</text>
        <dbReference type="Rhea" id="RHEA:18633"/>
        <dbReference type="ChEBI" id="CHEBI:15377"/>
        <dbReference type="ChEBI" id="CHEBI:15378"/>
        <dbReference type="ChEBI" id="CHEBI:17544"/>
        <dbReference type="ChEBI" id="CHEBI:29985"/>
        <dbReference type="ChEBI" id="CHEBI:30616"/>
        <dbReference type="ChEBI" id="CHEBI:43474"/>
        <dbReference type="ChEBI" id="CHEBI:58228"/>
        <dbReference type="ChEBI" id="CHEBI:58359"/>
        <dbReference type="ChEBI" id="CHEBI:456216"/>
        <dbReference type="EC" id="6.3.5.5"/>
    </reaction>
</comment>
<dbReference type="Pfam" id="PF02786">
    <property type="entry name" value="CPSase_L_D2"/>
    <property type="match status" value="2"/>
</dbReference>
<sequence length="1026" mass="115936">MSKNILIIGSGPIKIGQACEFDYAGVQAVNTIKKLGYKAIIINNNPATVMTDKTKHTSIYLETISTATILKIIKKEKVSLILPNVGGQTALNAVSTLKKLELNKVKILGASIQAIKNAEDRNKFRKLMKKIKIKIPQAYTAKNIKSALKIRKKLIKATRKQTVVIRTSYTLGGSGGGITKNKQKFTQLVNKALKNSPQHKVLIEESLIGNKEYELEVLVDKMHNFITVCVIENIDKTGVHTGDSISITPPQTITNYEFQKMRNMTKKIMKTLKIKNSGANIQYSINPQTGKITVIEVNPRVSRSSALASKATGYPIAKISTLLSLGIPFYKIKKKIAGRLPAFYEPAIDYFAIKIPQFCNTKFNYYGCKLDTEMKSTGEALAISNNCKHALQLALSATKTNNIGFEITSKDLTEIKHNTRHANELRLNSSFELSKFGIKNKTDIDYYFKNIINKIAIEDNKASKSTTINPHLKKLKQIGYTDEALIKKFKIKYTTLTKLKDTYKIKPRFKVIDTCAKEFKTNSSYIYSTYTGKHEIKPLKTKNILIIGSGPNKIGQGIEFDYCGVHAAVAIKKLGYKAIIINNNPATVSTDYDVANRLYLLATSVENILAIYAFEQNYKIIIQFCGQLAVSTLKKLELNKVKILGASIQAIKNAEDRNKFRKLMKKIKIKIPQNIVITKPPINPHPIKQLLPVIIRPSYVLGGENMKIIKTNTHLQQLLKQFTSKRYKYTLPIIIDKFINKAQEYDIDCIATNNNIKILAILKQIDTLGTHSGDSSAYLLKHNNLYIKIHKTCKKIIKALKIKGFCNIQLAIKHNTIIPIEVNARASRTIPFINKATNTNHIKLYIKALLQNKQIKIPQFNSKLKALKTAVFSTYKFKNTNNSLGPEMKSTGEAITFANTIPTAFAKSQQNYLKRGRRLLLIITMLSNEIREIIQEIHNTTSNVKIYCNKNITLPKVKHLASSIHHNYNKIDYCFIFENPHNSFEQEKQILHNKQIQFYTDLQVMKTLIKGLKTNTHTLIKYNDIF</sequence>
<dbReference type="PANTHER" id="PTHR11405:SF53">
    <property type="entry name" value="CARBAMOYL-PHOSPHATE SYNTHASE [AMMONIA], MITOCHONDRIAL"/>
    <property type="match status" value="1"/>
</dbReference>
<dbReference type="GO" id="GO:0004087">
    <property type="term" value="F:carbamoyl-phosphate synthase (ammonia) activity"/>
    <property type="evidence" value="ECO:0007669"/>
    <property type="project" value="UniProtKB-EC"/>
</dbReference>
<dbReference type="PROSITE" id="PS00867">
    <property type="entry name" value="CPSASE_2"/>
    <property type="match status" value="1"/>
</dbReference>
<dbReference type="GO" id="GO:0005524">
    <property type="term" value="F:ATP binding"/>
    <property type="evidence" value="ECO:0007669"/>
    <property type="project" value="UniProtKB-UniRule"/>
</dbReference>
<proteinExistence type="inferred from homology"/>
<feature type="domain" description="ATP-grasp" evidence="14">
    <location>
        <begin position="125"/>
        <end position="325"/>
    </location>
</feature>
<dbReference type="SUPFAM" id="SSF56059">
    <property type="entry name" value="Glutathione synthetase ATP-binding domain-like"/>
    <property type="match status" value="2"/>
</dbReference>
<evidence type="ECO:0000256" key="7">
    <source>
        <dbReference type="ARBA" id="ARBA00022737"/>
    </source>
</evidence>
<dbReference type="AlphaFoldDB" id="A0A975AEL0"/>
<keyword evidence="10" id="KW-0464">Manganese</keyword>
<dbReference type="PRINTS" id="PR00098">
    <property type="entry name" value="CPSASE"/>
</dbReference>
<dbReference type="FunFam" id="3.40.50.20:FF:000001">
    <property type="entry name" value="Carbamoyl-phosphate synthase large chain"/>
    <property type="match status" value="2"/>
</dbReference>
<dbReference type="Gene3D" id="3.40.50.20">
    <property type="match status" value="2"/>
</dbReference>
<dbReference type="InterPro" id="IPR013815">
    <property type="entry name" value="ATP_grasp_subdomain_1"/>
</dbReference>
<evidence type="ECO:0000256" key="8">
    <source>
        <dbReference type="ARBA" id="ARBA00022741"/>
    </source>
</evidence>
<dbReference type="SMART" id="SM01096">
    <property type="entry name" value="CPSase_L_D3"/>
    <property type="match status" value="1"/>
</dbReference>
<dbReference type="Gene3D" id="1.10.1030.10">
    <property type="entry name" value="Carbamoyl-phosphate synthetase, large subunit oligomerisation domain"/>
    <property type="match status" value="1"/>
</dbReference>
<keyword evidence="6" id="KW-0479">Metal-binding</keyword>
<dbReference type="InterPro" id="IPR036897">
    <property type="entry name" value="CarbamoylP_synth_lsu_oligo_sf"/>
</dbReference>
<evidence type="ECO:0000256" key="6">
    <source>
        <dbReference type="ARBA" id="ARBA00022723"/>
    </source>
</evidence>
<dbReference type="SUPFAM" id="SSF48108">
    <property type="entry name" value="Carbamoyl phosphate synthetase, large subunit connection domain"/>
    <property type="match status" value="1"/>
</dbReference>
<dbReference type="GO" id="GO:0006541">
    <property type="term" value="P:glutamine metabolic process"/>
    <property type="evidence" value="ECO:0007669"/>
    <property type="project" value="TreeGrafter"/>
</dbReference>
<dbReference type="InterPro" id="IPR005483">
    <property type="entry name" value="CPSase_dom"/>
</dbReference>
<protein>
    <submittedName>
        <fullName evidence="15">Carbamoyl-phosphate synthase large subunit</fullName>
        <ecNumber evidence="15">6.3.5.5</ecNumber>
    </submittedName>
</protein>
<evidence type="ECO:0000256" key="11">
    <source>
        <dbReference type="ARBA" id="ARBA00047359"/>
    </source>
</evidence>
<evidence type="ECO:0000256" key="4">
    <source>
        <dbReference type="ARBA" id="ARBA00022598"/>
    </source>
</evidence>
<dbReference type="PANTHER" id="PTHR11405">
    <property type="entry name" value="CARBAMOYLTRANSFERASE FAMILY MEMBER"/>
    <property type="match status" value="1"/>
</dbReference>
<dbReference type="GO" id="GO:0006526">
    <property type="term" value="P:L-arginine biosynthetic process"/>
    <property type="evidence" value="ECO:0007669"/>
    <property type="project" value="UniProtKB-KW"/>
</dbReference>
<keyword evidence="7" id="KW-0677">Repeat</keyword>
<dbReference type="InterPro" id="IPR058047">
    <property type="entry name" value="CPSase_preATP-grasp"/>
</dbReference>
<comment type="catalytic activity">
    <reaction evidence="11">
        <text>hydrogencarbonate + NH4(+) + 2 ATP = carbamoyl phosphate + 2 ADP + phosphate + 2 H(+)</text>
        <dbReference type="Rhea" id="RHEA:18029"/>
        <dbReference type="ChEBI" id="CHEBI:15378"/>
        <dbReference type="ChEBI" id="CHEBI:17544"/>
        <dbReference type="ChEBI" id="CHEBI:28938"/>
        <dbReference type="ChEBI" id="CHEBI:30616"/>
        <dbReference type="ChEBI" id="CHEBI:43474"/>
        <dbReference type="ChEBI" id="CHEBI:58228"/>
        <dbReference type="ChEBI" id="CHEBI:456216"/>
        <dbReference type="EC" id="6.3.4.16"/>
    </reaction>
</comment>
<keyword evidence="3" id="KW-0055">Arginine biosynthesis</keyword>
<dbReference type="Pfam" id="PF25596">
    <property type="entry name" value="CPSase_L_D1"/>
    <property type="match status" value="2"/>
</dbReference>
<dbReference type="Gene3D" id="3.30.1490.20">
    <property type="entry name" value="ATP-grasp fold, A domain"/>
    <property type="match status" value="2"/>
</dbReference>
<dbReference type="Proteomes" id="UP000663602">
    <property type="component" value="Chromosome"/>
</dbReference>
<comment type="similarity">
    <text evidence="2">Belongs to the CarB family.</text>
</comment>
<dbReference type="FunFam" id="3.30.470.20:FF:000026">
    <property type="entry name" value="Carbamoyl-phosphate synthase large chain"/>
    <property type="match status" value="1"/>
</dbReference>
<evidence type="ECO:0000256" key="2">
    <source>
        <dbReference type="ARBA" id="ARBA00009799"/>
    </source>
</evidence>
<dbReference type="NCBIfam" id="NF003671">
    <property type="entry name" value="PRK05294.1"/>
    <property type="match status" value="1"/>
</dbReference>
<comment type="pathway">
    <text evidence="1">Amino-acid biosynthesis; L-arginine biosynthesis; carbamoyl phosphate from bicarbonate: step 1/1.</text>
</comment>
<evidence type="ECO:0000256" key="12">
    <source>
        <dbReference type="ARBA" id="ARBA00048816"/>
    </source>
</evidence>
<feature type="domain" description="ATP-grasp" evidence="14">
    <location>
        <begin position="661"/>
        <end position="850"/>
    </location>
</feature>
<accession>A0A975AEL0</accession>
<dbReference type="InterPro" id="IPR016185">
    <property type="entry name" value="PreATP-grasp_dom_sf"/>
</dbReference>